<dbReference type="Proteomes" id="UP001214441">
    <property type="component" value="Unassembled WGS sequence"/>
</dbReference>
<evidence type="ECO:0000256" key="1">
    <source>
        <dbReference type="SAM" id="MobiDB-lite"/>
    </source>
</evidence>
<organism evidence="2 3">
    <name type="scientific">Streptomyces iconiensis</name>
    <dbReference type="NCBI Taxonomy" id="1384038"/>
    <lineage>
        <taxon>Bacteria</taxon>
        <taxon>Bacillati</taxon>
        <taxon>Actinomycetota</taxon>
        <taxon>Actinomycetes</taxon>
        <taxon>Kitasatosporales</taxon>
        <taxon>Streptomycetaceae</taxon>
        <taxon>Streptomyces</taxon>
    </lineage>
</organism>
<feature type="region of interest" description="Disordered" evidence="1">
    <location>
        <begin position="198"/>
        <end position="230"/>
    </location>
</feature>
<protein>
    <submittedName>
        <fullName evidence="2">Uncharacterized protein</fullName>
    </submittedName>
</protein>
<reference evidence="2 3" key="1">
    <citation type="submission" date="2023-05" db="EMBL/GenBank/DDBJ databases">
        <title>Streptantibioticus silvisoli sp. nov., acidotolerant actinomycetes 1 from pine litter.</title>
        <authorList>
            <person name="Swiecimska M."/>
            <person name="Golinska P."/>
            <person name="Sangal V."/>
            <person name="Wachnowicz B."/>
            <person name="Goodfellow M."/>
        </authorList>
    </citation>
    <scope>NUCLEOTIDE SEQUENCE [LARGE SCALE GENOMIC DNA]</scope>
    <source>
        <strain evidence="2 3">DSM 42109</strain>
    </source>
</reference>
<evidence type="ECO:0000313" key="3">
    <source>
        <dbReference type="Proteomes" id="UP001214441"/>
    </source>
</evidence>
<dbReference type="EMBL" id="JANCPR020000062">
    <property type="protein sequence ID" value="MDJ1137628.1"/>
    <property type="molecule type" value="Genomic_DNA"/>
</dbReference>
<gene>
    <name evidence="2" type="ORF">NMN56_037885</name>
</gene>
<accession>A0ABT7A8F5</accession>
<feature type="compositionally biased region" description="Low complexity" evidence="1">
    <location>
        <begin position="212"/>
        <end position="221"/>
    </location>
</feature>
<sequence length="230" mass="23852">MSGDGPGKSEDGVVWNKESLSLIEKGLKGAIGELKESGSSATESLQGAGFGGLSLTGMEAGHSGLAGDFEDFCEKWEWGVRALVQNANGLAQRLGLSAGMAYEEDQYAAGTMKVALNSVSYTGNPHATEEEVAKQGYGDIMTPDAPDYSAESFQKAGDDITQEWKDTGRELTSEGRGGMYMDLTQGATGVSDEQVAAAQDRAFGPSPEERAAAQQPQQGAAPGQGEGGEG</sequence>
<proteinExistence type="predicted"/>
<keyword evidence="3" id="KW-1185">Reference proteome</keyword>
<comment type="caution">
    <text evidence="2">The sequence shown here is derived from an EMBL/GenBank/DDBJ whole genome shotgun (WGS) entry which is preliminary data.</text>
</comment>
<evidence type="ECO:0000313" key="2">
    <source>
        <dbReference type="EMBL" id="MDJ1137628.1"/>
    </source>
</evidence>
<name>A0ABT7A8F5_9ACTN</name>